<evidence type="ECO:0000256" key="3">
    <source>
        <dbReference type="ARBA" id="ARBA00022448"/>
    </source>
</evidence>
<dbReference type="InterPro" id="IPR003439">
    <property type="entry name" value="ABC_transporter-like_ATP-bd"/>
</dbReference>
<dbReference type="CDD" id="cd18574">
    <property type="entry name" value="ABC_6TM_ABCB8_like"/>
    <property type="match status" value="1"/>
</dbReference>
<feature type="domain" description="ABC transporter" evidence="19">
    <location>
        <begin position="506"/>
        <end position="742"/>
    </location>
</feature>
<dbReference type="Pfam" id="PF00664">
    <property type="entry name" value="ABC_membrane"/>
    <property type="match status" value="1"/>
</dbReference>
<keyword evidence="10" id="KW-0630">Potassium</keyword>
<dbReference type="GO" id="GO:0005524">
    <property type="term" value="F:ATP binding"/>
    <property type="evidence" value="ECO:0007669"/>
    <property type="project" value="UniProtKB-KW"/>
</dbReference>
<dbReference type="GO" id="GO:0090374">
    <property type="term" value="P:oligopeptide export from mitochondrion"/>
    <property type="evidence" value="ECO:0007669"/>
    <property type="project" value="TreeGrafter"/>
</dbReference>
<evidence type="ECO:0000256" key="18">
    <source>
        <dbReference type="SAM" id="Phobius"/>
    </source>
</evidence>
<evidence type="ECO:0000256" key="11">
    <source>
        <dbReference type="ARBA" id="ARBA00022989"/>
    </source>
</evidence>
<dbReference type="AlphaFoldDB" id="A0A0B7AEF4"/>
<evidence type="ECO:0000256" key="8">
    <source>
        <dbReference type="ARBA" id="ARBA00022840"/>
    </source>
</evidence>
<gene>
    <name evidence="21" type="primary">ORF113940</name>
</gene>
<dbReference type="InterPro" id="IPR011527">
    <property type="entry name" value="ABC1_TM_dom"/>
</dbReference>
<keyword evidence="13" id="KW-0496">Mitochondrion</keyword>
<evidence type="ECO:0000256" key="17">
    <source>
        <dbReference type="ARBA" id="ARBA00042968"/>
    </source>
</evidence>
<comment type="similarity">
    <text evidence="2">Belongs to the ABC transporter superfamily. ABCB family. Multidrug resistance exporter (TC 3.A.1.201) subfamily.</text>
</comment>
<dbReference type="PROSITE" id="PS50929">
    <property type="entry name" value="ABC_TM1F"/>
    <property type="match status" value="1"/>
</dbReference>
<evidence type="ECO:0000256" key="5">
    <source>
        <dbReference type="ARBA" id="ARBA00022692"/>
    </source>
</evidence>
<dbReference type="InterPro" id="IPR039421">
    <property type="entry name" value="Type_1_exporter"/>
</dbReference>
<feature type="transmembrane region" description="Helical" evidence="18">
    <location>
        <begin position="330"/>
        <end position="350"/>
    </location>
</feature>
<evidence type="ECO:0000256" key="15">
    <source>
        <dbReference type="ARBA" id="ARBA00040439"/>
    </source>
</evidence>
<feature type="transmembrane region" description="Helical" evidence="18">
    <location>
        <begin position="101"/>
        <end position="124"/>
    </location>
</feature>
<dbReference type="PROSITE" id="PS50893">
    <property type="entry name" value="ABC_TRANSPORTER_2"/>
    <property type="match status" value="1"/>
</dbReference>
<sequence>MLLHCLYKSPFLQVKQRSLHIAAGWPARNTRAFFSLGVGGKQLITRQSHLQNTACLLRLSYNTQLTKVNFREVFKHFSANILQSSKTYGGRASKWFNAKPIFIPSLLLSIPGFALGSGGAYFILRNSDKLCFTAQCKAKHRNRLSHTEDDDDGEDSKIPDPKFPWNLFLRLVWKDIFYLLGAVLAAIGAAMVNIQIPLMLGELTNIVTLFATETASNVTDFISEIRLPAIKLLTVYVLHGICTFSYISLLAVVGENMAARLRKQLFQSLLEQDIAFFDSNKTGELVDRLTSDVQDFKSSFKITISQGLRATTQIIGCALSLFMISAKLTVIMLGVLPVVIIGGTTLGTVLRSLSTDAQEQISKSTAIADEALGNVRTVRAFAMEQKEFELYQKQVDKSAMMNIKLGLGIGVFQGATNIFLNSIVLGSLFTGGWLISTHELKAGDLISFLVATQMVERSMAQLSLLLGHVVSGLSAGARVFEYINLKPRVPLEGGQKISFHSFLGDIEFSGVSFHYPTRKQVVLNNFNLRIPGGKMVALVGLSGGGKSTLAVLMERFYDVDSGKITLDGIDIRELDPSWLRGRAIGFINQEPVLFATTVMENIRYGRPNATDEEVVEAAKLANAHDFIENFPSGYKTVLGERGVTVSGGQKQRIAIARALIKNPSILILDEATSALDAESERLVQEALDRVVQGRTTLVIAHRLSTVRNADMIAVVSKGKVMELGTHNELKAKKGYYWELIRKQELEEDLANC</sequence>
<evidence type="ECO:0000256" key="14">
    <source>
        <dbReference type="ARBA" id="ARBA00023136"/>
    </source>
</evidence>
<dbReference type="Gene3D" id="3.40.50.300">
    <property type="entry name" value="P-loop containing nucleotide triphosphate hydrolases"/>
    <property type="match status" value="1"/>
</dbReference>
<keyword evidence="3" id="KW-0813">Transport</keyword>
<keyword evidence="5 18" id="KW-0812">Transmembrane</keyword>
<dbReference type="InterPro" id="IPR017871">
    <property type="entry name" value="ABC_transporter-like_CS"/>
</dbReference>
<keyword evidence="6" id="KW-0547">Nucleotide-binding</keyword>
<evidence type="ECO:0000256" key="7">
    <source>
        <dbReference type="ARBA" id="ARBA00022792"/>
    </source>
</evidence>
<dbReference type="InterPro" id="IPR003593">
    <property type="entry name" value="AAA+_ATPase"/>
</dbReference>
<dbReference type="Gene3D" id="1.20.1560.10">
    <property type="entry name" value="ABC transporter type 1, transmembrane domain"/>
    <property type="match status" value="1"/>
</dbReference>
<evidence type="ECO:0000256" key="6">
    <source>
        <dbReference type="ARBA" id="ARBA00022741"/>
    </source>
</evidence>
<keyword evidence="7" id="KW-0999">Mitochondrion inner membrane</keyword>
<keyword evidence="4" id="KW-0633">Potassium transport</keyword>
<evidence type="ECO:0000256" key="9">
    <source>
        <dbReference type="ARBA" id="ARBA00022946"/>
    </source>
</evidence>
<feature type="transmembrane region" description="Helical" evidence="18">
    <location>
        <begin position="233"/>
        <end position="253"/>
    </location>
</feature>
<dbReference type="SMART" id="SM00382">
    <property type="entry name" value="AAA"/>
    <property type="match status" value="1"/>
</dbReference>
<dbReference type="InterPro" id="IPR036640">
    <property type="entry name" value="ABC1_TM_sf"/>
</dbReference>
<dbReference type="CDD" id="cd03249">
    <property type="entry name" value="ABC_MTABC3_MDL1_MDL2"/>
    <property type="match status" value="1"/>
</dbReference>
<comment type="subcellular location">
    <subcellularLocation>
        <location evidence="1">Mitochondrion inner membrane</location>
        <topology evidence="1">Multi-pass membrane protein</topology>
    </subcellularLocation>
</comment>
<dbReference type="GO" id="GO:0016887">
    <property type="term" value="F:ATP hydrolysis activity"/>
    <property type="evidence" value="ECO:0007669"/>
    <property type="project" value="InterPro"/>
</dbReference>
<protein>
    <recommendedName>
        <fullName evidence="15">Mitochondrial potassium channel ATP-binding subunit</fullName>
    </recommendedName>
    <alternativeName>
        <fullName evidence="17">ATP-binding cassette sub-family B member 8, mitochondrial</fullName>
    </alternativeName>
    <alternativeName>
        <fullName evidence="16">Mitochondrial sulfonylurea-receptor</fullName>
    </alternativeName>
</protein>
<name>A0A0B7AEF4_9EUPU</name>
<dbReference type="InterPro" id="IPR027417">
    <property type="entry name" value="P-loop_NTPase"/>
</dbReference>
<organism evidence="21">
    <name type="scientific">Arion vulgaris</name>
    <dbReference type="NCBI Taxonomy" id="1028688"/>
    <lineage>
        <taxon>Eukaryota</taxon>
        <taxon>Metazoa</taxon>
        <taxon>Spiralia</taxon>
        <taxon>Lophotrochozoa</taxon>
        <taxon>Mollusca</taxon>
        <taxon>Gastropoda</taxon>
        <taxon>Heterobranchia</taxon>
        <taxon>Euthyneura</taxon>
        <taxon>Panpulmonata</taxon>
        <taxon>Eupulmonata</taxon>
        <taxon>Stylommatophora</taxon>
        <taxon>Helicina</taxon>
        <taxon>Arionoidea</taxon>
        <taxon>Arionidae</taxon>
        <taxon>Arion</taxon>
    </lineage>
</organism>
<dbReference type="PANTHER" id="PTHR43394:SF17">
    <property type="entry name" value="MITOCHONDRIAL POTASSIUM CHANNEL ATP-BINDING SUBUNIT"/>
    <property type="match status" value="1"/>
</dbReference>
<keyword evidence="9" id="KW-0809">Transit peptide</keyword>
<evidence type="ECO:0000313" key="21">
    <source>
        <dbReference type="EMBL" id="CEK79168.1"/>
    </source>
</evidence>
<keyword evidence="11 18" id="KW-1133">Transmembrane helix</keyword>
<evidence type="ECO:0000256" key="1">
    <source>
        <dbReference type="ARBA" id="ARBA00004448"/>
    </source>
</evidence>
<evidence type="ECO:0000256" key="12">
    <source>
        <dbReference type="ARBA" id="ARBA00023065"/>
    </source>
</evidence>
<dbReference type="PANTHER" id="PTHR43394">
    <property type="entry name" value="ATP-DEPENDENT PERMEASE MDL1, MITOCHONDRIAL"/>
    <property type="match status" value="1"/>
</dbReference>
<dbReference type="GO" id="GO:0005743">
    <property type="term" value="C:mitochondrial inner membrane"/>
    <property type="evidence" value="ECO:0007669"/>
    <property type="project" value="UniProtKB-SubCell"/>
</dbReference>
<keyword evidence="14 18" id="KW-0472">Membrane</keyword>
<keyword evidence="12" id="KW-0406">Ion transport</keyword>
<dbReference type="PROSITE" id="PS00211">
    <property type="entry name" value="ABC_TRANSPORTER_1"/>
    <property type="match status" value="1"/>
</dbReference>
<keyword evidence="8" id="KW-0067">ATP-binding</keyword>
<evidence type="ECO:0000256" key="16">
    <source>
        <dbReference type="ARBA" id="ARBA00041416"/>
    </source>
</evidence>
<accession>A0A0B7AEF4</accession>
<evidence type="ECO:0000256" key="10">
    <source>
        <dbReference type="ARBA" id="ARBA00022958"/>
    </source>
</evidence>
<evidence type="ECO:0000256" key="13">
    <source>
        <dbReference type="ARBA" id="ARBA00023128"/>
    </source>
</evidence>
<dbReference type="Pfam" id="PF00005">
    <property type="entry name" value="ABC_tran"/>
    <property type="match status" value="1"/>
</dbReference>
<feature type="transmembrane region" description="Helical" evidence="18">
    <location>
        <begin position="176"/>
        <end position="196"/>
    </location>
</feature>
<reference evidence="21" key="1">
    <citation type="submission" date="2014-12" db="EMBL/GenBank/DDBJ databases">
        <title>Insight into the proteome of Arion vulgaris.</title>
        <authorList>
            <person name="Aradska J."/>
            <person name="Bulat T."/>
            <person name="Smidak R."/>
            <person name="Sarate P."/>
            <person name="Gangsoo J."/>
            <person name="Sialana F."/>
            <person name="Bilban M."/>
            <person name="Lubec G."/>
        </authorList>
    </citation>
    <scope>NUCLEOTIDE SEQUENCE</scope>
    <source>
        <tissue evidence="21">Skin</tissue>
    </source>
</reference>
<dbReference type="SUPFAM" id="SSF52540">
    <property type="entry name" value="P-loop containing nucleoside triphosphate hydrolases"/>
    <property type="match status" value="1"/>
</dbReference>
<evidence type="ECO:0000256" key="2">
    <source>
        <dbReference type="ARBA" id="ARBA00007577"/>
    </source>
</evidence>
<dbReference type="FunFam" id="3.40.50.300:FF:000403">
    <property type="entry name" value="ATP-binding cassette sub-family B member 8, mitochondrial"/>
    <property type="match status" value="1"/>
</dbReference>
<dbReference type="GO" id="GO:0015421">
    <property type="term" value="F:ABC-type oligopeptide transporter activity"/>
    <property type="evidence" value="ECO:0007669"/>
    <property type="project" value="TreeGrafter"/>
</dbReference>
<proteinExistence type="inferred from homology"/>
<evidence type="ECO:0000256" key="4">
    <source>
        <dbReference type="ARBA" id="ARBA00022538"/>
    </source>
</evidence>
<evidence type="ECO:0000259" key="20">
    <source>
        <dbReference type="PROSITE" id="PS50929"/>
    </source>
</evidence>
<dbReference type="GO" id="GO:0006813">
    <property type="term" value="P:potassium ion transport"/>
    <property type="evidence" value="ECO:0007669"/>
    <property type="project" value="UniProtKB-KW"/>
</dbReference>
<dbReference type="FunFam" id="1.20.1560.10:FF:000016">
    <property type="entry name" value="ATP-binding cassette sub-family B member 8, mitochondrial"/>
    <property type="match status" value="1"/>
</dbReference>
<dbReference type="EMBL" id="HACG01032303">
    <property type="protein sequence ID" value="CEK79168.1"/>
    <property type="molecule type" value="Transcribed_RNA"/>
</dbReference>
<feature type="domain" description="ABC transmembrane type-1" evidence="20">
    <location>
        <begin position="180"/>
        <end position="471"/>
    </location>
</feature>
<dbReference type="SUPFAM" id="SSF90123">
    <property type="entry name" value="ABC transporter transmembrane region"/>
    <property type="match status" value="1"/>
</dbReference>
<evidence type="ECO:0000259" key="19">
    <source>
        <dbReference type="PROSITE" id="PS50893"/>
    </source>
</evidence>